<evidence type="ECO:0000313" key="2">
    <source>
        <dbReference type="EMBL" id="EEN58895.1"/>
    </source>
</evidence>
<name>C3YLF8_BRAFL</name>
<protein>
    <submittedName>
        <fullName evidence="2">Uncharacterized protein</fullName>
    </submittedName>
</protein>
<dbReference type="InParanoid" id="C3YLF8"/>
<feature type="compositionally biased region" description="Low complexity" evidence="1">
    <location>
        <begin position="53"/>
        <end position="85"/>
    </location>
</feature>
<organism>
    <name type="scientific">Branchiostoma floridae</name>
    <name type="common">Florida lancelet</name>
    <name type="synonym">Amphioxus</name>
    <dbReference type="NCBI Taxonomy" id="7739"/>
    <lineage>
        <taxon>Eukaryota</taxon>
        <taxon>Metazoa</taxon>
        <taxon>Chordata</taxon>
        <taxon>Cephalochordata</taxon>
        <taxon>Leptocardii</taxon>
        <taxon>Amphioxiformes</taxon>
        <taxon>Branchiostomatidae</taxon>
        <taxon>Branchiostoma</taxon>
    </lineage>
</organism>
<gene>
    <name evidence="2" type="ORF">BRAFLDRAFT_103266</name>
</gene>
<evidence type="ECO:0000256" key="1">
    <source>
        <dbReference type="SAM" id="MobiDB-lite"/>
    </source>
</evidence>
<dbReference type="AlphaFoldDB" id="C3YLF8"/>
<dbReference type="EMBL" id="GG666527">
    <property type="protein sequence ID" value="EEN58895.1"/>
    <property type="molecule type" value="Genomic_DNA"/>
</dbReference>
<proteinExistence type="predicted"/>
<feature type="region of interest" description="Disordered" evidence="1">
    <location>
        <begin position="39"/>
        <end position="133"/>
    </location>
</feature>
<accession>C3YLF8</accession>
<reference evidence="2" key="1">
    <citation type="journal article" date="2008" name="Nature">
        <title>The amphioxus genome and the evolution of the chordate karyotype.</title>
        <authorList>
            <consortium name="US DOE Joint Genome Institute (JGI-PGF)"/>
            <person name="Putnam N.H."/>
            <person name="Butts T."/>
            <person name="Ferrier D.E.K."/>
            <person name="Furlong R.F."/>
            <person name="Hellsten U."/>
            <person name="Kawashima T."/>
            <person name="Robinson-Rechavi M."/>
            <person name="Shoguchi E."/>
            <person name="Terry A."/>
            <person name="Yu J.-K."/>
            <person name="Benito-Gutierrez E.L."/>
            <person name="Dubchak I."/>
            <person name="Garcia-Fernandez J."/>
            <person name="Gibson-Brown J.J."/>
            <person name="Grigoriev I.V."/>
            <person name="Horton A.C."/>
            <person name="de Jong P.J."/>
            <person name="Jurka J."/>
            <person name="Kapitonov V.V."/>
            <person name="Kohara Y."/>
            <person name="Kuroki Y."/>
            <person name="Lindquist E."/>
            <person name="Lucas S."/>
            <person name="Osoegawa K."/>
            <person name="Pennacchio L.A."/>
            <person name="Salamov A.A."/>
            <person name="Satou Y."/>
            <person name="Sauka-Spengler T."/>
            <person name="Schmutz J."/>
            <person name="Shin-I T."/>
            <person name="Toyoda A."/>
            <person name="Bronner-Fraser M."/>
            <person name="Fujiyama A."/>
            <person name="Holland L.Z."/>
            <person name="Holland P.W.H."/>
            <person name="Satoh N."/>
            <person name="Rokhsar D.S."/>
        </authorList>
    </citation>
    <scope>NUCLEOTIDE SEQUENCE [LARGE SCALE GENOMIC DNA]</scope>
    <source>
        <strain evidence="2">S238N-H82</strain>
        <tissue evidence="2">Testes</tissue>
    </source>
</reference>
<sequence>MYNRPYTRYSFAFGNSGRSPSVYSSGGGWRQGGRFTSGGSSLYSNGYDKPDGGRVSSWSRPSSSGWTSSSVGRYHFNGPRTTSSSGGVGSRSYYKPQGGSGFNWWGTSTNSGRRPERPAISIEPKPPSDGNFV</sequence>